<protein>
    <submittedName>
        <fullName evidence="2">Uncharacterized protein</fullName>
    </submittedName>
</protein>
<sequence length="127" mass="13346">MRKLVRTVVINDEDGDDEDDDDMAHHHHHHHDGQNSSGDPGEYNLRSRTVCTSCGRPADKGFVAPQGSGLVTGTSGSSSSSVTVTRTYRGTGGTSGGSGLGESLGTRTFIVGNDQRAQVTPQNCSIM</sequence>
<feature type="region of interest" description="Disordered" evidence="1">
    <location>
        <begin position="1"/>
        <end position="47"/>
    </location>
</feature>
<dbReference type="AlphaFoldDB" id="A0A974C510"/>
<feature type="compositionally biased region" description="Acidic residues" evidence="1">
    <location>
        <begin position="11"/>
        <end position="22"/>
    </location>
</feature>
<evidence type="ECO:0000256" key="1">
    <source>
        <dbReference type="SAM" id="MobiDB-lite"/>
    </source>
</evidence>
<accession>A0A974C510</accession>
<dbReference type="EMBL" id="CM004481">
    <property type="protein sequence ID" value="OCT66668.1"/>
    <property type="molecule type" value="Genomic_DNA"/>
</dbReference>
<feature type="compositionally biased region" description="Low complexity" evidence="1">
    <location>
        <begin position="67"/>
        <end position="89"/>
    </location>
</feature>
<evidence type="ECO:0000313" key="2">
    <source>
        <dbReference type="EMBL" id="OCT66668.1"/>
    </source>
</evidence>
<reference evidence="3" key="1">
    <citation type="journal article" date="2016" name="Nature">
        <title>Genome evolution in the allotetraploid frog Xenopus laevis.</title>
        <authorList>
            <person name="Session A.M."/>
            <person name="Uno Y."/>
            <person name="Kwon T."/>
            <person name="Chapman J.A."/>
            <person name="Toyoda A."/>
            <person name="Takahashi S."/>
            <person name="Fukui A."/>
            <person name="Hikosaka A."/>
            <person name="Suzuki A."/>
            <person name="Kondo M."/>
            <person name="van Heeringen S.J."/>
            <person name="Quigley I."/>
            <person name="Heinz S."/>
            <person name="Ogino H."/>
            <person name="Ochi H."/>
            <person name="Hellsten U."/>
            <person name="Lyons J.B."/>
            <person name="Simakov O."/>
            <person name="Putnam N."/>
            <person name="Stites J."/>
            <person name="Kuroki Y."/>
            <person name="Tanaka T."/>
            <person name="Michiue T."/>
            <person name="Watanabe M."/>
            <person name="Bogdanovic O."/>
            <person name="Lister R."/>
            <person name="Georgiou G."/>
            <person name="Paranjpe S.S."/>
            <person name="van Kruijsbergen I."/>
            <person name="Shu S."/>
            <person name="Carlson J."/>
            <person name="Kinoshita T."/>
            <person name="Ohta Y."/>
            <person name="Mawaribuchi S."/>
            <person name="Jenkins J."/>
            <person name="Grimwood J."/>
            <person name="Schmutz J."/>
            <person name="Mitros T."/>
            <person name="Mozaffari S.V."/>
            <person name="Suzuki Y."/>
            <person name="Haramoto Y."/>
            <person name="Yamamoto T.S."/>
            <person name="Takagi C."/>
            <person name="Heald R."/>
            <person name="Miller K."/>
            <person name="Haudenschild C."/>
            <person name="Kitzman J."/>
            <person name="Nakayama T."/>
            <person name="Izutsu Y."/>
            <person name="Robert J."/>
            <person name="Fortriede J."/>
            <person name="Burns K."/>
            <person name="Lotay V."/>
            <person name="Karimi K."/>
            <person name="Yasuoka Y."/>
            <person name="Dichmann D.S."/>
            <person name="Flajnik M.F."/>
            <person name="Houston D.W."/>
            <person name="Shendure J."/>
            <person name="DuPasquier L."/>
            <person name="Vize P.D."/>
            <person name="Zorn A.M."/>
            <person name="Ito M."/>
            <person name="Marcotte E.M."/>
            <person name="Wallingford J.B."/>
            <person name="Ito Y."/>
            <person name="Asashima M."/>
            <person name="Ueno N."/>
            <person name="Matsuda Y."/>
            <person name="Veenstra G.J."/>
            <person name="Fujiyama A."/>
            <person name="Harland R.M."/>
            <person name="Taira M."/>
            <person name="Rokhsar D.S."/>
        </authorList>
    </citation>
    <scope>NUCLEOTIDE SEQUENCE [LARGE SCALE GENOMIC DNA]</scope>
    <source>
        <strain evidence="3">J</strain>
    </source>
</reference>
<dbReference type="OMA" id="DDDMAHH"/>
<organism evidence="2 3">
    <name type="scientific">Xenopus laevis</name>
    <name type="common">African clawed frog</name>
    <dbReference type="NCBI Taxonomy" id="8355"/>
    <lineage>
        <taxon>Eukaryota</taxon>
        <taxon>Metazoa</taxon>
        <taxon>Chordata</taxon>
        <taxon>Craniata</taxon>
        <taxon>Vertebrata</taxon>
        <taxon>Euteleostomi</taxon>
        <taxon>Amphibia</taxon>
        <taxon>Batrachia</taxon>
        <taxon>Anura</taxon>
        <taxon>Pipoidea</taxon>
        <taxon>Pipidae</taxon>
        <taxon>Xenopodinae</taxon>
        <taxon>Xenopus</taxon>
        <taxon>Xenopus</taxon>
    </lineage>
</organism>
<feature type="region of interest" description="Disordered" evidence="1">
    <location>
        <begin position="61"/>
        <end position="102"/>
    </location>
</feature>
<gene>
    <name evidence="2" type="ORF">XELAEV_18042920mg</name>
</gene>
<name>A0A974C510_XENLA</name>
<dbReference type="Proteomes" id="UP000694892">
    <property type="component" value="Chromosome 8S"/>
</dbReference>
<evidence type="ECO:0000313" key="3">
    <source>
        <dbReference type="Proteomes" id="UP000694892"/>
    </source>
</evidence>
<proteinExistence type="predicted"/>
<feature type="compositionally biased region" description="Gly residues" evidence="1">
    <location>
        <begin position="90"/>
        <end position="102"/>
    </location>
</feature>